<evidence type="ECO:0000256" key="15">
    <source>
        <dbReference type="ARBA" id="ARBA00022927"/>
    </source>
</evidence>
<keyword evidence="11" id="KW-0863">Zinc-finger</keyword>
<keyword evidence="15" id="KW-0653">Protein transport</keyword>
<keyword evidence="6" id="KW-0813">Transport</keyword>
<keyword evidence="8" id="KW-0812">Transmembrane</keyword>
<dbReference type="GO" id="GO:0008270">
    <property type="term" value="F:zinc ion binding"/>
    <property type="evidence" value="ECO:0007669"/>
    <property type="project" value="UniProtKB-KW"/>
</dbReference>
<dbReference type="GO" id="GO:0005778">
    <property type="term" value="C:peroxisomal membrane"/>
    <property type="evidence" value="ECO:0007669"/>
    <property type="project" value="UniProtKB-SubCell"/>
</dbReference>
<accession>A0A158PFW9</accession>
<evidence type="ECO:0000256" key="7">
    <source>
        <dbReference type="ARBA" id="ARBA00022598"/>
    </source>
</evidence>
<dbReference type="Proteomes" id="UP000267027">
    <property type="component" value="Unassembled WGS sequence"/>
</dbReference>
<dbReference type="WBParaSite" id="ACOC_0000451301-mRNA-1">
    <property type="protein sequence ID" value="ACOC_0000451301-mRNA-1"/>
    <property type="gene ID" value="ACOC_0000451301"/>
</dbReference>
<dbReference type="CDD" id="cd00806">
    <property type="entry name" value="TrpRS_core"/>
    <property type="match status" value="1"/>
</dbReference>
<dbReference type="OrthoDB" id="15808at2759"/>
<comment type="similarity">
    <text evidence="3 21">Belongs to the class-I aminoacyl-tRNA synthetase family.</text>
</comment>
<evidence type="ECO:0000256" key="13">
    <source>
        <dbReference type="ARBA" id="ARBA00022840"/>
    </source>
</evidence>
<evidence type="ECO:0000256" key="2">
    <source>
        <dbReference type="ARBA" id="ARBA00004906"/>
    </source>
</evidence>
<evidence type="ECO:0000256" key="3">
    <source>
        <dbReference type="ARBA" id="ARBA00005594"/>
    </source>
</evidence>
<evidence type="ECO:0000256" key="8">
    <source>
        <dbReference type="ARBA" id="ARBA00022692"/>
    </source>
</evidence>
<evidence type="ECO:0000313" key="26">
    <source>
        <dbReference type="WBParaSite" id="ACOC_0000451301-mRNA-1"/>
    </source>
</evidence>
<dbReference type="InterPro" id="IPR001412">
    <property type="entry name" value="aa-tRNA-synth_I_CS"/>
</dbReference>
<feature type="region of interest" description="Disordered" evidence="22">
    <location>
        <begin position="456"/>
        <end position="477"/>
    </location>
</feature>
<keyword evidence="12" id="KW-0862">Zinc</keyword>
<keyword evidence="18" id="KW-0576">Peroxisome</keyword>
<dbReference type="InterPro" id="IPR002305">
    <property type="entry name" value="aa-tRNA-synth_Ic"/>
</dbReference>
<dbReference type="InterPro" id="IPR014729">
    <property type="entry name" value="Rossmann-like_a/b/a_fold"/>
</dbReference>
<evidence type="ECO:0000313" key="24">
    <source>
        <dbReference type="EMBL" id="VDM56099.1"/>
    </source>
</evidence>
<evidence type="ECO:0000256" key="19">
    <source>
        <dbReference type="ARBA" id="ARBA00023146"/>
    </source>
</evidence>
<dbReference type="GO" id="GO:0070183">
    <property type="term" value="P:mitochondrial tryptophanyl-tRNA aminoacylation"/>
    <property type="evidence" value="ECO:0007669"/>
    <property type="project" value="TreeGrafter"/>
</dbReference>
<dbReference type="GO" id="GO:0004830">
    <property type="term" value="F:tryptophan-tRNA ligase activity"/>
    <property type="evidence" value="ECO:0007669"/>
    <property type="project" value="UniProtKB-EC"/>
</dbReference>
<dbReference type="PANTHER" id="PTHR43766:SF1">
    <property type="entry name" value="TRYPTOPHAN--TRNA LIGASE, MITOCHONDRIAL"/>
    <property type="match status" value="1"/>
</dbReference>
<evidence type="ECO:0000256" key="6">
    <source>
        <dbReference type="ARBA" id="ARBA00022448"/>
    </source>
</evidence>
<keyword evidence="25" id="KW-1185">Reference proteome</keyword>
<keyword evidence="16" id="KW-1133">Transmembrane helix</keyword>
<evidence type="ECO:0000256" key="20">
    <source>
        <dbReference type="ARBA" id="ARBA00030268"/>
    </source>
</evidence>
<organism evidence="26">
    <name type="scientific">Angiostrongylus costaricensis</name>
    <name type="common">Nematode worm</name>
    <dbReference type="NCBI Taxonomy" id="334426"/>
    <lineage>
        <taxon>Eukaryota</taxon>
        <taxon>Metazoa</taxon>
        <taxon>Ecdysozoa</taxon>
        <taxon>Nematoda</taxon>
        <taxon>Chromadorea</taxon>
        <taxon>Rhabditida</taxon>
        <taxon>Rhabditina</taxon>
        <taxon>Rhabditomorpha</taxon>
        <taxon>Strongyloidea</taxon>
        <taxon>Metastrongylidae</taxon>
        <taxon>Angiostrongylus</taxon>
    </lineage>
</organism>
<evidence type="ECO:0000256" key="11">
    <source>
        <dbReference type="ARBA" id="ARBA00022771"/>
    </source>
</evidence>
<dbReference type="InterPro" id="IPR006845">
    <property type="entry name" value="Pex_N"/>
</dbReference>
<evidence type="ECO:0000256" key="1">
    <source>
        <dbReference type="ARBA" id="ARBA00004585"/>
    </source>
</evidence>
<dbReference type="GO" id="GO:0015031">
    <property type="term" value="P:protein transport"/>
    <property type="evidence" value="ECO:0007669"/>
    <property type="project" value="UniProtKB-KW"/>
</dbReference>
<dbReference type="Pfam" id="PF00579">
    <property type="entry name" value="tRNA-synt_1b"/>
    <property type="match status" value="1"/>
</dbReference>
<evidence type="ECO:0000256" key="16">
    <source>
        <dbReference type="ARBA" id="ARBA00022989"/>
    </source>
</evidence>
<reference evidence="24 25" key="2">
    <citation type="submission" date="2018-11" db="EMBL/GenBank/DDBJ databases">
        <authorList>
            <consortium name="Pathogen Informatics"/>
        </authorList>
    </citation>
    <scope>NUCLEOTIDE SEQUENCE [LARGE SCALE GENOMIC DNA]</scope>
    <source>
        <strain evidence="24 25">Costa Rica</strain>
    </source>
</reference>
<evidence type="ECO:0000256" key="12">
    <source>
        <dbReference type="ARBA" id="ARBA00022833"/>
    </source>
</evidence>
<dbReference type="SUPFAM" id="SSF52374">
    <property type="entry name" value="Nucleotidylyl transferase"/>
    <property type="match status" value="1"/>
</dbReference>
<dbReference type="EMBL" id="UYYA01003818">
    <property type="protein sequence ID" value="VDM56099.1"/>
    <property type="molecule type" value="Genomic_DNA"/>
</dbReference>
<keyword evidence="9" id="KW-0479">Metal-binding</keyword>
<dbReference type="InterPro" id="IPR002306">
    <property type="entry name" value="Trp-tRNA-ligase"/>
</dbReference>
<dbReference type="PROSITE" id="PS00178">
    <property type="entry name" value="AA_TRNA_LIGASE_I"/>
    <property type="match status" value="1"/>
</dbReference>
<evidence type="ECO:0000256" key="22">
    <source>
        <dbReference type="SAM" id="MobiDB-lite"/>
    </source>
</evidence>
<comment type="pathway">
    <text evidence="2">Protein modification; protein ubiquitination.</text>
</comment>
<feature type="domain" description="Pex N-terminal" evidence="23">
    <location>
        <begin position="19"/>
        <end position="216"/>
    </location>
</feature>
<keyword evidence="17" id="KW-0472">Membrane</keyword>
<evidence type="ECO:0000256" key="4">
    <source>
        <dbReference type="ARBA" id="ARBA00008704"/>
    </source>
</evidence>
<keyword evidence="19 21" id="KW-0030">Aminoacyl-tRNA synthetase</keyword>
<dbReference type="PANTHER" id="PTHR43766">
    <property type="entry name" value="TRYPTOPHAN--TRNA LIGASE, MITOCHONDRIAL"/>
    <property type="match status" value="1"/>
</dbReference>
<dbReference type="OMA" id="RMPQYKD"/>
<reference evidence="26" key="1">
    <citation type="submission" date="2016-04" db="UniProtKB">
        <authorList>
            <consortium name="WormBaseParasite"/>
        </authorList>
    </citation>
    <scope>IDENTIFICATION</scope>
</reference>
<dbReference type="PRINTS" id="PR01039">
    <property type="entry name" value="TRNASYNTHTRP"/>
</dbReference>
<evidence type="ECO:0000259" key="23">
    <source>
        <dbReference type="Pfam" id="PF04757"/>
    </source>
</evidence>
<keyword evidence="7 21" id="KW-0436">Ligase</keyword>
<evidence type="ECO:0000256" key="9">
    <source>
        <dbReference type="ARBA" id="ARBA00022723"/>
    </source>
</evidence>
<dbReference type="InterPro" id="IPR050203">
    <property type="entry name" value="Trp-tRNA_synthetase"/>
</dbReference>
<evidence type="ECO:0000256" key="18">
    <source>
        <dbReference type="ARBA" id="ARBA00023140"/>
    </source>
</evidence>
<evidence type="ECO:0000313" key="25">
    <source>
        <dbReference type="Proteomes" id="UP000267027"/>
    </source>
</evidence>
<keyword evidence="13 21" id="KW-0067">ATP-binding</keyword>
<dbReference type="Pfam" id="PF04757">
    <property type="entry name" value="Pex2_Pex12"/>
    <property type="match status" value="1"/>
</dbReference>
<proteinExistence type="inferred from homology"/>
<comment type="subcellular location">
    <subcellularLocation>
        <location evidence="1">Peroxisome membrane</location>
        <topology evidence="1">Multi-pass membrane protein</topology>
    </subcellularLocation>
</comment>
<evidence type="ECO:0000256" key="21">
    <source>
        <dbReference type="RuleBase" id="RU363036"/>
    </source>
</evidence>
<evidence type="ECO:0000256" key="5">
    <source>
        <dbReference type="ARBA" id="ARBA00013161"/>
    </source>
</evidence>
<dbReference type="EC" id="6.1.1.2" evidence="5"/>
<feature type="compositionally biased region" description="Basic and acidic residues" evidence="22">
    <location>
        <begin position="463"/>
        <end position="475"/>
    </location>
</feature>
<dbReference type="AlphaFoldDB" id="A0A158PFW9"/>
<protein>
    <recommendedName>
        <fullName evidence="5">tryptophan--tRNA ligase</fullName>
        <ecNumber evidence="5">6.1.1.2</ecNumber>
    </recommendedName>
    <alternativeName>
        <fullName evidence="20">Tryptophanyl-tRNA synthetase</fullName>
    </alternativeName>
</protein>
<keyword evidence="10 21" id="KW-0547">Nucleotide-binding</keyword>
<gene>
    <name evidence="24" type="ORF">ACOC_LOCUS4514</name>
</gene>
<dbReference type="GO" id="GO:0005759">
    <property type="term" value="C:mitochondrial matrix"/>
    <property type="evidence" value="ECO:0007669"/>
    <property type="project" value="TreeGrafter"/>
</dbReference>
<evidence type="ECO:0000256" key="17">
    <source>
        <dbReference type="ARBA" id="ARBA00023136"/>
    </source>
</evidence>
<sequence length="540" mass="61023">MQTYVAELGEIVRAHTRDEEEIDTLQDRISWVVKELLGQRTWTKLCPYIRPFAKAAYYSCTTIAGVQTLGEEYVKIFQMDSTYHAVSSLGKRFLFVLFHVIAPVLSQLALQRAQRLLAHPSTSSFMGISIRRNQKARKTFQELLEWTRSTGIPQLHRLHLAFFYIFGTYYSISRRVTGIRFMSLSPQTDLKALKVYKFLGYLTLAHTALSLMLLIISSTAKRTSQTVVVTEAKEEGTGEGRTSGRIDDEHAVSEDIRRFSETRQHLEVYFSGIQPTGVPHLGNYFGFIEPWIQLQNSLPSTTKMILAVADQHAISLGPRPVEELRENIRRMVASLLACGVDPKRTLLFRQSSVPQIAQLSWILGSLQTVAQLQRLTQFKEKATKFLQGNVPLGLFTYPVLQAADVLMFKATHVPVGADQAQHMNLLADLATHFNSHYKVSYFPRPKQVSSRVRSLRNPLKKMSKSEPSAKSRLEISDSAEEIEEKCRKAVSDTNSQLSYDPQGRPAISNLVAEILFENGKLAKSIAEQNMDEIHRIVGFS</sequence>
<comment type="similarity">
    <text evidence="4">Belongs to the pex2/pex10/pex12 family.</text>
</comment>
<dbReference type="GO" id="GO:0005524">
    <property type="term" value="F:ATP binding"/>
    <property type="evidence" value="ECO:0007669"/>
    <property type="project" value="UniProtKB-KW"/>
</dbReference>
<name>A0A158PFW9_ANGCS</name>
<evidence type="ECO:0000256" key="10">
    <source>
        <dbReference type="ARBA" id="ARBA00022741"/>
    </source>
</evidence>
<dbReference type="NCBIfam" id="TIGR00233">
    <property type="entry name" value="trpS"/>
    <property type="match status" value="1"/>
</dbReference>
<keyword evidence="14 21" id="KW-0648">Protein biosynthesis</keyword>
<dbReference type="Gene3D" id="3.40.50.620">
    <property type="entry name" value="HUPs"/>
    <property type="match status" value="1"/>
</dbReference>
<evidence type="ECO:0000256" key="14">
    <source>
        <dbReference type="ARBA" id="ARBA00022917"/>
    </source>
</evidence>
<dbReference type="Gene3D" id="1.10.240.10">
    <property type="entry name" value="Tyrosyl-Transfer RNA Synthetase"/>
    <property type="match status" value="1"/>
</dbReference>
<dbReference type="STRING" id="334426.A0A158PFW9"/>